<evidence type="ECO:0000313" key="1">
    <source>
        <dbReference type="EMBL" id="KKB64558.1"/>
    </source>
</evidence>
<organism evidence="1 2">
    <name type="scientific">Robbsia andropogonis</name>
    <dbReference type="NCBI Taxonomy" id="28092"/>
    <lineage>
        <taxon>Bacteria</taxon>
        <taxon>Pseudomonadati</taxon>
        <taxon>Pseudomonadota</taxon>
        <taxon>Betaproteobacteria</taxon>
        <taxon>Burkholderiales</taxon>
        <taxon>Burkholderiaceae</taxon>
        <taxon>Robbsia</taxon>
    </lineage>
</organism>
<dbReference type="InterPro" id="IPR010921">
    <property type="entry name" value="Trp_repressor/repl_initiator"/>
</dbReference>
<dbReference type="GO" id="GO:0006313">
    <property type="term" value="P:DNA transposition"/>
    <property type="evidence" value="ECO:0007669"/>
    <property type="project" value="InterPro"/>
</dbReference>
<dbReference type="EMBL" id="LAQU01000004">
    <property type="protein sequence ID" value="KKB64558.1"/>
    <property type="molecule type" value="Genomic_DNA"/>
</dbReference>
<protein>
    <recommendedName>
        <fullName evidence="3">Transposase</fullName>
    </recommendedName>
</protein>
<dbReference type="Proteomes" id="UP000033618">
    <property type="component" value="Unassembled WGS sequence"/>
</dbReference>
<proteinExistence type="predicted"/>
<accession>A0A0F5K3A8</accession>
<sequence length="76" mass="8474">MEGKQVVPVTPRTARRSFTKEFKRELVRQSMLPEVSRAALALANGVNANQLARWCREHQRADHVTFVPVVSAASTA</sequence>
<evidence type="ECO:0008006" key="3">
    <source>
        <dbReference type="Google" id="ProtNLM"/>
    </source>
</evidence>
<reference evidence="1 2" key="1">
    <citation type="submission" date="2015-03" db="EMBL/GenBank/DDBJ databases">
        <title>Draft Genome Sequence of Burkholderia andropogonis type strain ICMP2807, isolated from Sorghum bicolor.</title>
        <authorList>
            <person name="Lopes-Santos L."/>
            <person name="Castro D.B."/>
            <person name="Ottoboni L.M."/>
            <person name="Park D."/>
            <person name="Weirc B.S."/>
            <person name="Destefano S.A."/>
        </authorList>
    </citation>
    <scope>NUCLEOTIDE SEQUENCE [LARGE SCALE GENOMIC DNA]</scope>
    <source>
        <strain evidence="1 2">ICMP2807</strain>
    </source>
</reference>
<keyword evidence="2" id="KW-1185">Reference proteome</keyword>
<dbReference type="Pfam" id="PF01527">
    <property type="entry name" value="HTH_Tnp_1"/>
    <property type="match status" value="1"/>
</dbReference>
<dbReference type="InterPro" id="IPR002514">
    <property type="entry name" value="Transposase_8"/>
</dbReference>
<dbReference type="SUPFAM" id="SSF48295">
    <property type="entry name" value="TrpR-like"/>
    <property type="match status" value="1"/>
</dbReference>
<feature type="non-terminal residue" evidence="1">
    <location>
        <position position="76"/>
    </location>
</feature>
<comment type="caution">
    <text evidence="1">The sequence shown here is derived from an EMBL/GenBank/DDBJ whole genome shotgun (WGS) entry which is preliminary data.</text>
</comment>
<gene>
    <name evidence="1" type="ORF">WM40_06380</name>
</gene>
<dbReference type="GO" id="GO:0004803">
    <property type="term" value="F:transposase activity"/>
    <property type="evidence" value="ECO:0007669"/>
    <property type="project" value="InterPro"/>
</dbReference>
<dbReference type="AlphaFoldDB" id="A0A0F5K3A8"/>
<evidence type="ECO:0000313" key="2">
    <source>
        <dbReference type="Proteomes" id="UP000033618"/>
    </source>
</evidence>
<dbReference type="GO" id="GO:0043565">
    <property type="term" value="F:sequence-specific DNA binding"/>
    <property type="evidence" value="ECO:0007669"/>
    <property type="project" value="InterPro"/>
</dbReference>
<name>A0A0F5K3A8_9BURK</name>